<comment type="subcellular location">
    <subcellularLocation>
        <location evidence="1">Membrane</location>
        <topology evidence="1">Multi-pass membrane protein</topology>
    </subcellularLocation>
</comment>
<keyword evidence="5 10" id="KW-0276">Fatty acid metabolism</keyword>
<dbReference type="GO" id="GO:0009922">
    <property type="term" value="F:fatty acid elongase activity"/>
    <property type="evidence" value="ECO:0007669"/>
    <property type="project" value="UniProtKB-EC"/>
</dbReference>
<evidence type="ECO:0000313" key="12">
    <source>
        <dbReference type="RefSeq" id="XP_014478533.1"/>
    </source>
</evidence>
<evidence type="ECO:0000256" key="1">
    <source>
        <dbReference type="ARBA" id="ARBA00004141"/>
    </source>
</evidence>
<dbReference type="RefSeq" id="XP_014478533.1">
    <property type="nucleotide sequence ID" value="XM_014623047.1"/>
</dbReference>
<accession>A0A6P3XKN5</accession>
<dbReference type="OrthoDB" id="434092at2759"/>
<dbReference type="PANTHER" id="PTHR11157:SF116">
    <property type="entry name" value="ELONGATION OF VERY LONG CHAIN FATTY ACIDS PROTEIN-RELATED"/>
    <property type="match status" value="1"/>
</dbReference>
<dbReference type="GO" id="GO:0042761">
    <property type="term" value="P:very long-chain fatty acid biosynthetic process"/>
    <property type="evidence" value="ECO:0007669"/>
    <property type="project" value="TreeGrafter"/>
</dbReference>
<evidence type="ECO:0000256" key="5">
    <source>
        <dbReference type="ARBA" id="ARBA00022832"/>
    </source>
</evidence>
<evidence type="ECO:0000256" key="8">
    <source>
        <dbReference type="ARBA" id="ARBA00023136"/>
    </source>
</evidence>
<dbReference type="InterPro" id="IPR002076">
    <property type="entry name" value="ELO_fam"/>
</dbReference>
<evidence type="ECO:0000256" key="3">
    <source>
        <dbReference type="ARBA" id="ARBA00022679"/>
    </source>
</evidence>
<protein>
    <recommendedName>
        <fullName evidence="10">Elongation of very long chain fatty acids protein</fullName>
        <ecNumber evidence="10">2.3.1.199</ecNumber>
    </recommendedName>
    <alternativeName>
        <fullName evidence="10">Very-long-chain 3-oxoacyl-CoA synthase</fullName>
    </alternativeName>
</protein>
<comment type="catalytic activity">
    <reaction evidence="10">
        <text>a very-long-chain acyl-CoA + malonyl-CoA + H(+) = a very-long-chain 3-oxoacyl-CoA + CO2 + CoA</text>
        <dbReference type="Rhea" id="RHEA:32727"/>
        <dbReference type="ChEBI" id="CHEBI:15378"/>
        <dbReference type="ChEBI" id="CHEBI:16526"/>
        <dbReference type="ChEBI" id="CHEBI:57287"/>
        <dbReference type="ChEBI" id="CHEBI:57384"/>
        <dbReference type="ChEBI" id="CHEBI:90725"/>
        <dbReference type="ChEBI" id="CHEBI:90736"/>
        <dbReference type="EC" id="2.3.1.199"/>
    </reaction>
</comment>
<evidence type="ECO:0000256" key="2">
    <source>
        <dbReference type="ARBA" id="ARBA00022516"/>
    </source>
</evidence>
<evidence type="ECO:0000256" key="7">
    <source>
        <dbReference type="ARBA" id="ARBA00023098"/>
    </source>
</evidence>
<evidence type="ECO:0000256" key="9">
    <source>
        <dbReference type="ARBA" id="ARBA00023160"/>
    </source>
</evidence>
<dbReference type="Proteomes" id="UP000515204">
    <property type="component" value="Unplaced"/>
</dbReference>
<dbReference type="GO" id="GO:0005789">
    <property type="term" value="C:endoplasmic reticulum membrane"/>
    <property type="evidence" value="ECO:0007669"/>
    <property type="project" value="TreeGrafter"/>
</dbReference>
<feature type="transmembrane region" description="Helical" evidence="10">
    <location>
        <begin position="69"/>
        <end position="96"/>
    </location>
</feature>
<dbReference type="GO" id="GO:0034625">
    <property type="term" value="P:fatty acid elongation, monounsaturated fatty acid"/>
    <property type="evidence" value="ECO:0007669"/>
    <property type="project" value="TreeGrafter"/>
</dbReference>
<dbReference type="GeneID" id="106746442"/>
<feature type="transmembrane region" description="Helical" evidence="10">
    <location>
        <begin position="230"/>
        <end position="252"/>
    </location>
</feature>
<dbReference type="PANTHER" id="PTHR11157">
    <property type="entry name" value="FATTY ACID ACYL TRANSFERASE-RELATED"/>
    <property type="match status" value="1"/>
</dbReference>
<comment type="similarity">
    <text evidence="10">Belongs to the ELO family.</text>
</comment>
<keyword evidence="4 10" id="KW-0812">Transmembrane</keyword>
<dbReference type="GO" id="GO:0030148">
    <property type="term" value="P:sphingolipid biosynthetic process"/>
    <property type="evidence" value="ECO:0007669"/>
    <property type="project" value="TreeGrafter"/>
</dbReference>
<feature type="transmembrane region" description="Helical" evidence="10">
    <location>
        <begin position="27"/>
        <end position="48"/>
    </location>
</feature>
<organism evidence="11 12">
    <name type="scientific">Dinoponera quadriceps</name>
    <name type="common">South American ant</name>
    <dbReference type="NCBI Taxonomy" id="609295"/>
    <lineage>
        <taxon>Eukaryota</taxon>
        <taxon>Metazoa</taxon>
        <taxon>Ecdysozoa</taxon>
        <taxon>Arthropoda</taxon>
        <taxon>Hexapoda</taxon>
        <taxon>Insecta</taxon>
        <taxon>Pterygota</taxon>
        <taxon>Neoptera</taxon>
        <taxon>Endopterygota</taxon>
        <taxon>Hymenoptera</taxon>
        <taxon>Apocrita</taxon>
        <taxon>Aculeata</taxon>
        <taxon>Formicoidea</taxon>
        <taxon>Formicidae</taxon>
        <taxon>Ponerinae</taxon>
        <taxon>Ponerini</taxon>
        <taxon>Dinoponera</taxon>
    </lineage>
</organism>
<sequence length="285" mass="33818">MAVTLDKIIKVYTFLNEDLADPRTKDLFLIGNLWCVPFMNIFYLFFANKVGLKFMEKRQPYEINRIIQIYNVLQIIINLYLFFMVSYAMWLINFNFRCEPIDYSNTPNNILICRLTWYYFLLKIVDWLDTIFFILKKKQNNVSFLHLYHHSAVVLGTWIGVKYVPGGQAILLGILNTFIHAIMYTYYLLSSMKINVQWWKKYLTQLQIIQFLILTYQFSLIFVVNCNYPQWIAIIAVTQNVTMLLLFVDFYYKTYLIPANTVAAWKIKANDVSAELNPNGKLKEQ</sequence>
<dbReference type="Pfam" id="PF01151">
    <property type="entry name" value="ELO"/>
    <property type="match status" value="1"/>
</dbReference>
<keyword evidence="6 10" id="KW-1133">Transmembrane helix</keyword>
<keyword evidence="2 10" id="KW-0444">Lipid biosynthesis</keyword>
<dbReference type="GO" id="GO:0034626">
    <property type="term" value="P:fatty acid elongation, polyunsaturated fatty acid"/>
    <property type="evidence" value="ECO:0007669"/>
    <property type="project" value="TreeGrafter"/>
</dbReference>
<dbReference type="KEGG" id="dqu:106746442"/>
<evidence type="ECO:0000313" key="11">
    <source>
        <dbReference type="Proteomes" id="UP000515204"/>
    </source>
</evidence>
<dbReference type="EC" id="2.3.1.199" evidence="10"/>
<dbReference type="AlphaFoldDB" id="A0A6P3XKN5"/>
<feature type="transmembrane region" description="Helical" evidence="10">
    <location>
        <begin position="147"/>
        <end position="164"/>
    </location>
</feature>
<keyword evidence="11" id="KW-1185">Reference proteome</keyword>
<keyword evidence="8 10" id="KW-0472">Membrane</keyword>
<keyword evidence="7 10" id="KW-0443">Lipid metabolism</keyword>
<feature type="transmembrane region" description="Helical" evidence="10">
    <location>
        <begin position="170"/>
        <end position="190"/>
    </location>
</feature>
<keyword evidence="3 10" id="KW-0808">Transferase</keyword>
<feature type="transmembrane region" description="Helical" evidence="10">
    <location>
        <begin position="202"/>
        <end position="224"/>
    </location>
</feature>
<feature type="transmembrane region" description="Helical" evidence="10">
    <location>
        <begin position="116"/>
        <end position="135"/>
    </location>
</feature>
<proteinExistence type="inferred from homology"/>
<gene>
    <name evidence="12" type="primary">LOC106746442</name>
</gene>
<name>A0A6P3XKN5_DINQU</name>
<evidence type="ECO:0000256" key="6">
    <source>
        <dbReference type="ARBA" id="ARBA00022989"/>
    </source>
</evidence>
<reference evidence="12" key="1">
    <citation type="submission" date="2025-08" db="UniProtKB">
        <authorList>
            <consortium name="RefSeq"/>
        </authorList>
    </citation>
    <scope>IDENTIFICATION</scope>
</reference>
<evidence type="ECO:0000256" key="4">
    <source>
        <dbReference type="ARBA" id="ARBA00022692"/>
    </source>
</evidence>
<keyword evidence="9 10" id="KW-0275">Fatty acid biosynthesis</keyword>
<evidence type="ECO:0000256" key="10">
    <source>
        <dbReference type="RuleBase" id="RU361115"/>
    </source>
</evidence>
<dbReference type="GO" id="GO:0019367">
    <property type="term" value="P:fatty acid elongation, saturated fatty acid"/>
    <property type="evidence" value="ECO:0007669"/>
    <property type="project" value="TreeGrafter"/>
</dbReference>